<feature type="lipid moiety-binding region" description="S-palmitoyl cysteine; by host" evidence="33">
    <location>
        <position position="753"/>
    </location>
</feature>
<feature type="topological domain" description="Cytoplasmic" evidence="33">
    <location>
        <begin position="695"/>
        <end position="845"/>
    </location>
</feature>
<feature type="chain" id="PRO_5023326479" description="Envelope glycoprotein gp160" evidence="33">
    <location>
        <begin position="33"/>
        <end position="845"/>
    </location>
</feature>
<keyword evidence="29 33" id="KW-0899">Viral immunoevasion</keyword>
<dbReference type="InterPro" id="IPR036377">
    <property type="entry name" value="Gp120_core_sf"/>
</dbReference>
<dbReference type="HAMAP" id="MF_04083">
    <property type="entry name" value="HIV_ENV"/>
    <property type="match status" value="1"/>
</dbReference>
<evidence type="ECO:0000256" key="21">
    <source>
        <dbReference type="ARBA" id="ARBA00022890"/>
    </source>
</evidence>
<comment type="miscellaneous">
    <text evidence="33">Inhibitors targeting HIV-1 viral envelope proteins are used as antiretroviral drugs. Attachment of virions to the cell surface via non-specific interactions and CD4 binding can be blocked by inhibitors that include cyanovirin-N, cyclotriazadisulfonamide analogs, PRO 2000, TNX 355 and PRO 542. In addition, BMS 806 can block CD4-induced conformational changes. Env interactions with the coreceptor molecules can be targeted by CCR5 antagonists including SCH-D, maraviroc (UK 427857) and aplaviroc (GW 873140), and the CXCR4 antagonist AMD 070. Fusion of viral and cellular membranes can be inhibited by peptides such as enfuvirtide and tifuvirtide (T 1249). Resistance to inhibitors associated with mutations in Env are observed. Most of the time, single mutations confer only a modest reduction in drug susceptibility. Combination of several mutations is usually required to develop a high-level drug resistance.</text>
</comment>
<dbReference type="Gene3D" id="2.170.40.20">
    <property type="entry name" value="Human immunodeficiency virus 1, Gp160, envelope glycoprotein"/>
    <property type="match status" value="2"/>
</dbReference>
<comment type="domain">
    <text evidence="33">The membrane proximal external region (MPER) present in gp41 is a tryptophan-rich region recognized by the antibodies 2F5, Z13, and 4E10. MPER seems to play a role in fusion.</text>
</comment>
<feature type="region of interest" description="V5" evidence="33">
    <location>
        <begin position="449"/>
        <end position="459"/>
    </location>
</feature>
<feature type="transmembrane region" description="Helical" evidence="34">
    <location>
        <begin position="21"/>
        <end position="42"/>
    </location>
</feature>
<accession>A0A2I6U828</accession>
<keyword evidence="28 33" id="KW-0325">Glycoprotein</keyword>
<keyword evidence="14 33" id="KW-0812">Transmembrane</keyword>
<evidence type="ECO:0000256" key="31">
    <source>
        <dbReference type="ARBA" id="ARBA00023296"/>
    </source>
</evidence>
<dbReference type="Pfam" id="PF00517">
    <property type="entry name" value="GP41"/>
    <property type="match status" value="1"/>
</dbReference>
<feature type="disulfide bond" evidence="33">
    <location>
        <begin position="587"/>
        <end position="593"/>
    </location>
</feature>
<evidence type="ECO:0000256" key="11">
    <source>
        <dbReference type="ARBA" id="ARBA00022581"/>
    </source>
</evidence>
<evidence type="ECO:0000256" key="34">
    <source>
        <dbReference type="RuleBase" id="RU363095"/>
    </source>
</evidence>
<evidence type="ECO:0000256" key="18">
    <source>
        <dbReference type="ARBA" id="ARBA00022844"/>
    </source>
</evidence>
<keyword evidence="10 33" id="KW-1165">Clathrin-mediated endocytosis of virus by host</keyword>
<feature type="region of interest" description="Immunosuppression" evidence="33">
    <location>
        <begin position="563"/>
        <end position="581"/>
    </location>
</feature>
<comment type="domain">
    <text evidence="33">Some of the most genetically diverse regions of the viral genome are present in Env. They are called variable regions 1 through 5 (V1 through V5). Coreceptor usage of gp120 is determined mainly by the primary structure of the third variable region (V3) in the outer domain of gp120. The sequence of V3 determines which coreceptor, CCR5 and/or CXCR4 (corresponding to R5/macrophage, X4/T cell and R5X4/T cell and macrophage tropism), is used to trigger the fusion potential of the Env complex, and hence which cells the virus can infect. Binding to CCR5 involves a region adjacent in addition to V3.</text>
</comment>
<dbReference type="InterPro" id="IPR000777">
    <property type="entry name" value="HIV1_Gp120"/>
</dbReference>
<evidence type="ECO:0000256" key="28">
    <source>
        <dbReference type="ARBA" id="ARBA00023180"/>
    </source>
</evidence>
<comment type="domain">
    <text evidence="33">The YXXL motif is involved in determining the exact site of viral release at the surface of infected mononuclear cells and promotes endocytosis. YXXL and di-leucine endocytosis motifs interact directly or indirectly with the clathrin adapter complexes, opperate independently, and their activities are not additive.</text>
</comment>
<evidence type="ECO:0000256" key="14">
    <source>
        <dbReference type="ARBA" id="ARBA00022692"/>
    </source>
</evidence>
<keyword evidence="30 33" id="KW-0449">Lipoprotein</keyword>
<feature type="region of interest" description="Disordered" evidence="35">
    <location>
        <begin position="710"/>
        <end position="733"/>
    </location>
</feature>
<dbReference type="GO" id="GO:0019064">
    <property type="term" value="P:fusion of virus membrane with host plasma membrane"/>
    <property type="evidence" value="ECO:0007669"/>
    <property type="project" value="UniProtKB-UniRule"/>
</dbReference>
<dbReference type="FunFam" id="2.170.40.20:FF:000001">
    <property type="entry name" value="Envelope glycoprotein gp160"/>
    <property type="match status" value="1"/>
</dbReference>
<evidence type="ECO:0000256" key="5">
    <source>
        <dbReference type="ARBA" id="ARBA00004578"/>
    </source>
</evidence>
<feature type="short sequence motif" description="Di-leucine internalization motif" evidence="33">
    <location>
        <begin position="844"/>
        <end position="845"/>
    </location>
</feature>
<comment type="domain">
    <text evidence="33 34">The 17 amino acids long immunosuppressive region is present in many retroviral envelope proteins. Synthetic peptides derived from this relatively conserved sequence inhibit immune function in vitro and in vivo.</text>
</comment>
<dbReference type="GO" id="GO:0005198">
    <property type="term" value="F:structural molecule activity"/>
    <property type="evidence" value="ECO:0007669"/>
    <property type="project" value="UniProtKB-UniRule"/>
</dbReference>
<sequence length="845" mass="96122">MRAKGIKRNCQLLFWKWGMMLLGMLMICNATESLWVTVYYGVPVWKEATTTLFCASDAKAYEPEAHNVWATHACVPTDPSPQEVLLENVTENFNMWKNNMVEQMHEDIISLWDQSLKPCVKLTPLCVTLNCTNVNVTNNSALKENEGELKNCSFNVTTNIGNKMQREYAIFYKLNVEPIDSNSTTYKLISCNTSVLTQACPKTSFEPIPIHYCTPAGFAFIKCNDKKFNGTGPCKNVSTVQCTHGIRPVVSTQLLLNGSLAEEEIIIRSENITDNAKTIIVQLNESVVINCTRPNNNTRKGIHLGFGRTFYRVGDIIGDIRKAHCNVSTEQWVKTLKQVAAKLKEQFNKTILFNHSSGGDPEIVMHSFNCRGEFFYCNTTKLFNGTAEQIENNTKAENITTIILPCRIKQIVNRWQEVGKAMYAPPIQGRISCSSNITGLLLTRDGGNNTSNNETFRPAGGDMRNNWRSELYKYKVVRIEPLGVAPTKAKRRVVQREKRAVGALGAMFLGFLGTAGSTMGAAAVTLTVQARQLLSGIVQQQNNLLRAIEAQQHLLQLTVWGIKQLQARVLAVERYLADQQLLGIWGCSGKLICYTDVPWNTSWSNKSMDKIWQNMTWMEWEREIDNYTGLIYNLLETSQNQQEKNEQELLELDKWANLWNWFSISNWLWYIKIFIMIVGGLVGLRLVFIVLSIVNRVRQGYSPLSFQIRLPAPRGPDRPEGTEEEGGERDRDRSDRLATGFLEIIWDDLWSLCHFSYHRLRDLILIVARIVELLGRRGRESLKYWWNLLKYWSQELKNSAISLFNAIAVVVAEGTDRIIEGAQIIGRAILHIPRRIRQGLERSLL</sequence>
<organism evidence="38">
    <name type="scientific">Human immunodeficiency virus type 1</name>
    <name type="common">HIV-1</name>
    <dbReference type="NCBI Taxonomy" id="11676"/>
    <lineage>
        <taxon>Viruses</taxon>
        <taxon>Riboviria</taxon>
        <taxon>Pararnavirae</taxon>
        <taxon>Artverviricota</taxon>
        <taxon>Revtraviricetes</taxon>
        <taxon>Ortervirales</taxon>
        <taxon>Retroviridae</taxon>
        <taxon>Orthoretrovirinae</taxon>
        <taxon>Lentivirus</taxon>
        <taxon>Lentivirus humimdef1</taxon>
    </lineage>
</organism>
<dbReference type="CDD" id="cd09909">
    <property type="entry name" value="HIV-1-like_HR1-HR2"/>
    <property type="match status" value="1"/>
</dbReference>
<evidence type="ECO:0000256" key="25">
    <source>
        <dbReference type="ARBA" id="ARBA00023136"/>
    </source>
</evidence>
<evidence type="ECO:0000256" key="3">
    <source>
        <dbReference type="ARBA" id="ARBA00004505"/>
    </source>
</evidence>
<keyword evidence="8 33" id="KW-1170">Fusion of virus membrane with host endosomal membrane</keyword>
<organismHost>
    <name type="scientific">Homo sapiens</name>
    <name type="common">Human</name>
    <dbReference type="NCBI Taxonomy" id="9606"/>
</organismHost>
<comment type="subunit">
    <text evidence="32">The mature envelope protein (Env) consists of a homotrimer of non-covalently associated gp120-gp41 heterodimers. The resulting complex protrudes from the virus surface as a spike. There seems to be as few as 10 spikes on the average virion. Interacts with host CD4, CCR5 and CXCR4. Gp120 also interacts with the C-type lectins CD209/DC-SIGN and CLEC4M/DC-SIGNR (collectively referred to as DC-SIGN(R)). Gp120 and gp41 interact with GalCer. Gp120 interacts with host ITGA4/ITGB7 complex; on CD4+ T-cells, this interaction results in rapid activation of integrin ITGAL/LFA-1, which facilitates efficient cell-to-cell spreading of HIV-1. Gp120 interacts with cell-associated heparan sulfate; this interaction increases virus infectivity on permissive cells and may be involved in infection of CD4- cells.</text>
</comment>
<feature type="domain" description="Retroviral envelope protein GP41-like" evidence="37">
    <location>
        <begin position="519"/>
        <end position="707"/>
    </location>
</feature>
<evidence type="ECO:0000256" key="33">
    <source>
        <dbReference type="HAMAP-Rule" id="MF_04083"/>
    </source>
</evidence>
<feature type="transmembrane region" description="Helical" evidence="34">
    <location>
        <begin position="667"/>
        <end position="694"/>
    </location>
</feature>
<evidence type="ECO:0000259" key="37">
    <source>
        <dbReference type="Pfam" id="PF00517"/>
    </source>
</evidence>
<evidence type="ECO:0000256" key="8">
    <source>
        <dbReference type="ARBA" id="ARBA00022510"/>
    </source>
</evidence>
<comment type="domain">
    <text evidence="33">The CD4-binding region is targeted by the antibody b12.</text>
</comment>
<keyword evidence="17 33" id="KW-1161">Viral attachment to host cell</keyword>
<dbReference type="EMBL" id="MG196937">
    <property type="protein sequence ID" value="AUO70462.1"/>
    <property type="molecule type" value="Genomic_RNA"/>
</dbReference>
<evidence type="ECO:0000256" key="27">
    <source>
        <dbReference type="ARBA" id="ARBA00023157"/>
    </source>
</evidence>
<keyword evidence="7 33" id="KW-1168">Fusion of virus membrane with host membrane</keyword>
<gene>
    <name evidence="33 38" type="primary">env</name>
</gene>
<feature type="coiled-coil region" evidence="33">
    <location>
        <begin position="622"/>
        <end position="656"/>
    </location>
</feature>
<feature type="region of interest" description="MPER; binding to GalCer" evidence="33">
    <location>
        <begin position="651"/>
        <end position="672"/>
    </location>
</feature>
<dbReference type="InterPro" id="IPR000328">
    <property type="entry name" value="GP41-like"/>
</dbReference>
<feature type="domain" description="Human immunodeficiency virus 1 envelope glycoprotein Gp120" evidence="36">
    <location>
        <begin position="138"/>
        <end position="499"/>
    </location>
</feature>
<dbReference type="SUPFAM" id="SSF58069">
    <property type="entry name" value="Virus ectodomain"/>
    <property type="match status" value="1"/>
</dbReference>
<evidence type="ECO:0000256" key="10">
    <source>
        <dbReference type="ARBA" id="ARBA00022570"/>
    </source>
</evidence>
<comment type="caution">
    <text evidence="33 34">Lacks conserved residue(s) required for the propagation of feature annotation.</text>
</comment>
<dbReference type="Pfam" id="PF00516">
    <property type="entry name" value="GP120"/>
    <property type="match status" value="1"/>
</dbReference>
<evidence type="ECO:0000256" key="1">
    <source>
        <dbReference type="ARBA" id="ARBA00004402"/>
    </source>
</evidence>
<keyword evidence="21 33" id="KW-1164">Virus endocytosis by host</keyword>
<evidence type="ECO:0000256" key="19">
    <source>
        <dbReference type="ARBA" id="ARBA00022870"/>
    </source>
</evidence>
<dbReference type="GO" id="GO:1903911">
    <property type="term" value="P:positive regulation of receptor clustering"/>
    <property type="evidence" value="ECO:0007669"/>
    <property type="project" value="UniProtKB-UniRule"/>
</dbReference>
<evidence type="ECO:0000256" key="22">
    <source>
        <dbReference type="ARBA" id="ARBA00022989"/>
    </source>
</evidence>
<keyword evidence="13 33" id="KW-0165">Cleavage on pair of basic residues</keyword>
<dbReference type="GO" id="GO:0052031">
    <property type="term" value="P:symbiont-mediated perturbation of host defense response"/>
    <property type="evidence" value="ECO:0007669"/>
    <property type="project" value="UniProtKB-UniRule"/>
</dbReference>
<evidence type="ECO:0000259" key="36">
    <source>
        <dbReference type="Pfam" id="PF00516"/>
    </source>
</evidence>
<evidence type="ECO:0000256" key="29">
    <source>
        <dbReference type="ARBA" id="ARBA00023280"/>
    </source>
</evidence>
<comment type="PTM">
    <text evidence="33">Specific enzymatic cleavages in vivo yield mature proteins. Envelope glycoproteins are synthesized as a inactive precursor that is heavily N-glycosylated and processed likely by host cell furin in the Golgi to yield the mature SU and TM proteins. The cleavage site between SU and TM requires the minimal sequence [KR]-X-[KR]-R. About 2 of the 9 disulfide bonds of gp41 are reduced by P4HB/PDI, following binding to CD4 receptor.</text>
</comment>
<proteinExistence type="inferred from homology"/>
<keyword evidence="11 33" id="KW-0945">Host-virus interaction</keyword>
<comment type="PTM">
    <text evidence="33">Highly glycosylated by host. The high number of glycan on the protein is reffered to as 'glycan shield' because it contributes to hide protein sequence from adaptive immune system.</text>
</comment>
<feature type="disulfide bond" evidence="33">
    <location>
        <begin position="223"/>
        <end position="234"/>
    </location>
</feature>
<feature type="disulfide bond" evidence="33">
    <location>
        <begin position="213"/>
        <end position="242"/>
    </location>
</feature>
<keyword evidence="22 33" id="KW-1133">Transmembrane helix</keyword>
<dbReference type="InterPro" id="IPR037527">
    <property type="entry name" value="Gp160"/>
</dbReference>
<evidence type="ECO:0000256" key="9">
    <source>
        <dbReference type="ARBA" id="ARBA00022511"/>
    </source>
</evidence>
<evidence type="ECO:0000256" key="35">
    <source>
        <dbReference type="SAM" id="MobiDB-lite"/>
    </source>
</evidence>
<evidence type="ECO:0000256" key="16">
    <source>
        <dbReference type="ARBA" id="ARBA00022729"/>
    </source>
</evidence>
<keyword evidence="27 33" id="KW-1015">Disulfide bond</keyword>
<comment type="subcellular location">
    <molecule>Transmembrane protein gp41</molecule>
    <subcellularLocation>
        <location evidence="33">Virion membrane</location>
        <topology evidence="33">Single-pass type I membrane protein</topology>
    </subcellularLocation>
    <subcellularLocation>
        <location evidence="33">Host cell membrane</location>
        <topology evidence="33">Single-pass type I membrane protein</topology>
    </subcellularLocation>
    <subcellularLocation>
        <location evidence="33">Host endosome membrane</location>
        <topology evidence="33">Single-pass type I membrane protein</topology>
    </subcellularLocation>
    <text evidence="33">It is probably concentrated at the site of budding and incorporated into the virions possibly by contacts between the cytoplasmic tail of Env and the N-terminus of Gag.</text>
</comment>
<evidence type="ECO:0000256" key="15">
    <source>
        <dbReference type="ARBA" id="ARBA00022703"/>
    </source>
</evidence>
<protein>
    <recommendedName>
        <fullName evidence="33">Envelope glycoprotein gp160</fullName>
    </recommendedName>
    <alternativeName>
        <fullName evidence="33">Env polyprotein</fullName>
    </alternativeName>
    <component>
        <recommendedName>
            <fullName evidence="33">Surface protein gp120</fullName>
            <shortName evidence="33">SU</shortName>
        </recommendedName>
        <alternativeName>
            <fullName evidence="33">Glycoprotein 120</fullName>
            <shortName evidence="33">gp120</shortName>
        </alternativeName>
    </component>
    <component>
        <recommendedName>
            <fullName evidence="33">Transmembrane protein gp41</fullName>
            <shortName evidence="33">TM</shortName>
        </recommendedName>
        <alternativeName>
            <fullName evidence="33">Glycoprotein 41</fullName>
            <shortName evidence="33">gp41</shortName>
        </alternativeName>
    </component>
</protein>
<feature type="site" description="Cleavage; by host furin" evidence="33">
    <location>
        <begin position="499"/>
        <end position="500"/>
    </location>
</feature>
<dbReference type="GO" id="GO:0019062">
    <property type="term" value="P:virion attachment to host cell"/>
    <property type="evidence" value="ECO:0007669"/>
    <property type="project" value="UniProtKB-UniRule"/>
</dbReference>
<evidence type="ECO:0000256" key="12">
    <source>
        <dbReference type="ARBA" id="ARBA00022595"/>
    </source>
</evidence>
<comment type="function">
    <text evidence="33">Envelope glycoprotein gp160: Oligomerizes in the host endoplasmic reticulum into predominantly trimers. In a second time, gp160 transits in the host Golgi, where glycosylation is completed. The precursor is then proteolytically cleaved in the trans-Golgi and thereby activated by cellular furin or furin-like proteases to produce gp120 and gp41.</text>
</comment>
<comment type="PTM">
    <text evidence="33">Palmitoylation of the transmembrane protein and of Env polyprotein (prior to its proteolytic cleavage) is essential for their association with host cell membrane lipid rafts. Palmitoylation is therefore required for envelope trafficking to classical lipid rafts, but not for viral replication.</text>
</comment>
<evidence type="ECO:0000256" key="24">
    <source>
        <dbReference type="ARBA" id="ARBA00023054"/>
    </source>
</evidence>
<evidence type="ECO:0000256" key="7">
    <source>
        <dbReference type="ARBA" id="ARBA00022506"/>
    </source>
</evidence>
<keyword evidence="23 33" id="KW-1039">Host endosome</keyword>
<evidence type="ECO:0000256" key="26">
    <source>
        <dbReference type="ARBA" id="ARBA00023139"/>
    </source>
</evidence>
<keyword evidence="24 33" id="KW-0175">Coiled coil</keyword>
<evidence type="ECO:0000256" key="13">
    <source>
        <dbReference type="ARBA" id="ARBA00022685"/>
    </source>
</evidence>
<dbReference type="Gene3D" id="1.20.5.490">
    <property type="entry name" value="Single helix bin"/>
    <property type="match status" value="1"/>
</dbReference>
<comment type="subunit">
    <text evidence="33">The mature envelope protein (Env) consists of a homotrimer of non-covalently associated gp120-gp41 heterodimers. The resulting complex protrudes from the virus surface as a spike. There seems to be as few as 10 spikes on the average virion. Surface protein gp120 interacts with host CD4, CCR5 and CXCR4. Gp120 also interacts with the C-type lectins CD209/DC-SIGN and CLEC4M/DC-SIGNR (collectively referred to as DC-SIGN(R)). Gp120 and gp41 interact with GalCer. Gp120 interacts with host ITGA4/ITGB7 complex; on CD4+ T-cells, this interaction results in rapid activation of integrin ITGAL/LFA-1, which facilitates efficient cell-to-cell spreading of HIV-1. Gp120 interacts with cell-associated heparan sulfate; this interaction increases virus infectivity on permissive cells and may be involved in infection of CD4- cells.</text>
</comment>
<comment type="function">
    <text evidence="33">Surface protein gp120: Attaches the virus to the host lymphoid cell by binding to the primary receptor CD4. This interaction induces a structural rearrangement creating a high affinity binding site for a chemokine coreceptor like CXCR4 and/or CCR5. Acts as a ligand for CD209/DC-SIGN and CLEC4M/DC-SIGNR, which are respectively found on dendritic cells (DCs), and on endothelial cells of liver sinusoids and lymph node sinuses. These interactions allow capture of viral particles at mucosal surfaces by these cells and subsequent transmission to permissive cells. HIV subverts the migration properties of dendritic cells to gain access to CD4+ T-cells in lymph nodes. Virus transmission to permissive T-cells occurs either in trans (without DCs infection, through viral capture and transmission), or in cis (following DCs productive infection, through the usual CD4-gp120 interaction), thereby inducing a robust infection. In trans infection, bound virions remain infectious over days and it is proposed that they are not degraded, but protected in non-lysosomal acidic organelles within the DCs close to the cell membrane thus contributing to the viral infectious potential during DCs' migration from the periphery to the lymphoid tissues. On arrival at lymphoid tissues, intact virions recycle back to DCs' cell surface allowing virus transmission to CD4+ T-cells.</text>
</comment>
<feature type="short sequence motif" description="YXXL motif; contains endocytosis signal" evidence="33">
    <location>
        <begin position="701"/>
        <end position="704"/>
    </location>
</feature>
<name>A0A2I6U828_HV1</name>
<evidence type="ECO:0000256" key="32">
    <source>
        <dbReference type="ARBA" id="ARBA00062028"/>
    </source>
</evidence>
<keyword evidence="25 33" id="KW-0472">Membrane</keyword>
<keyword evidence="12 33" id="KW-1162">Viral penetration into host cytoplasm</keyword>
<dbReference type="SUPFAM" id="SSF56502">
    <property type="entry name" value="gp120 core"/>
    <property type="match status" value="2"/>
</dbReference>
<keyword evidence="31 33" id="KW-1160">Virus entry into host cell</keyword>
<dbReference type="GO" id="GO:0044175">
    <property type="term" value="C:host cell endosome membrane"/>
    <property type="evidence" value="ECO:0007669"/>
    <property type="project" value="UniProtKB-SubCell"/>
</dbReference>
<dbReference type="Gene3D" id="1.10.287.210">
    <property type="match status" value="1"/>
</dbReference>
<evidence type="ECO:0000256" key="6">
    <source>
        <dbReference type="ARBA" id="ARBA00004650"/>
    </source>
</evidence>
<dbReference type="GO" id="GO:0075512">
    <property type="term" value="P:clathrin-dependent endocytosis of virus by host cell"/>
    <property type="evidence" value="ECO:0007669"/>
    <property type="project" value="UniProtKB-UniRule"/>
</dbReference>
<dbReference type="GO" id="GO:0055036">
    <property type="term" value="C:virion membrane"/>
    <property type="evidence" value="ECO:0007669"/>
    <property type="project" value="UniProtKB-SubCell"/>
</dbReference>
<dbReference type="FunFam" id="1.10.287.210:FF:000001">
    <property type="entry name" value="Envelope glycoprotein gp160"/>
    <property type="match status" value="1"/>
</dbReference>
<comment type="subcellular location">
    <molecule>Surface protein gp120</molecule>
    <subcellularLocation>
        <location evidence="33">Virion membrane</location>
        <topology evidence="33">Peripheral membrane protein</topology>
    </subcellularLocation>
    <subcellularLocation>
        <location evidence="33">Host cell membrane</location>
        <topology evidence="33">Peripheral membrane protein</topology>
    </subcellularLocation>
    <subcellularLocation>
        <location evidence="33">Host endosome membrane</location>
        <topology evidence="33">Single-pass type I membrane protein</topology>
    </subcellularLocation>
    <text evidence="33">The surface protein is not anchored to the viral envelope, but associates with the extravirion surface through its binding to TM. It is probably concentrated at the site of budding and incorporated into the virions possibly by contacts between the cytoplasmic tail of Env and the N-terminus of Gag.</text>
</comment>
<keyword evidence="26 33" id="KW-0564">Palmitate</keyword>
<feature type="chain" id="PRO_5023326480" description="Transmembrane protein gp41" evidence="33">
    <location>
        <begin position="500"/>
        <end position="845"/>
    </location>
</feature>
<comment type="subcellular location">
    <subcellularLocation>
        <location evidence="3">Host cell membrane</location>
        <topology evidence="3">Peripheral membrane protein</topology>
    </subcellularLocation>
    <subcellularLocation>
        <location evidence="1">Host cell membrane</location>
        <topology evidence="1">Single-pass type I membrane protein</topology>
    </subcellularLocation>
    <subcellularLocation>
        <location evidence="2">Host endosome membrane</location>
        <topology evidence="2">Peripheral membrane protein</topology>
    </subcellularLocation>
    <subcellularLocation>
        <location evidence="5">Host endosome membrane</location>
        <topology evidence="5">Single-pass type I membrane protein</topology>
    </subcellularLocation>
    <subcellularLocation>
        <location evidence="6">Virion membrane</location>
        <topology evidence="6">Peripheral membrane protein</topology>
    </subcellularLocation>
    <subcellularLocation>
        <location evidence="4">Virion membrane</location>
        <topology evidence="4">Single-pass type I membrane protein</topology>
    </subcellularLocation>
</comment>
<keyword evidence="18 33" id="KW-0946">Virion</keyword>
<evidence type="ECO:0000256" key="17">
    <source>
        <dbReference type="ARBA" id="ARBA00022804"/>
    </source>
</evidence>
<dbReference type="FunFam" id="1.20.5.490:FF:000001">
    <property type="entry name" value="Envelope glycoprotein gp160"/>
    <property type="match status" value="1"/>
</dbReference>
<keyword evidence="20 33" id="KW-0261">Viral envelope protein</keyword>
<comment type="miscellaneous">
    <text evidence="33">HIV-1 lineages are divided in three main groups, M (for Major), O (for Outlier), and N (for New, or Non-M, Non-O). The vast majority of strains found worldwide belong to the group M. Group O seems to be endemic to and largely confined to Cameroon and neighboring countries in West Central Africa, where these viruses represent a small minority of HIV-1 strains. The group N is represented by a limited number of isolates from Cameroonian persons. The group M is further subdivided in 9 clades or subtypes (A to D, F to H, J and K).</text>
</comment>
<keyword evidence="16 33" id="KW-0732">Signal</keyword>
<dbReference type="GO" id="GO:0019082">
    <property type="term" value="P:viral protein processing"/>
    <property type="evidence" value="ECO:0007669"/>
    <property type="project" value="UniProtKB-UniRule"/>
</dbReference>
<evidence type="ECO:0000256" key="2">
    <source>
        <dbReference type="ARBA" id="ARBA00004433"/>
    </source>
</evidence>
<dbReference type="GO" id="GO:0039654">
    <property type="term" value="P:fusion of virus membrane with host endosome membrane"/>
    <property type="evidence" value="ECO:0007669"/>
    <property type="project" value="UniProtKB-UniRule"/>
</dbReference>
<evidence type="ECO:0000256" key="20">
    <source>
        <dbReference type="ARBA" id="ARBA00022879"/>
    </source>
</evidence>
<evidence type="ECO:0000256" key="23">
    <source>
        <dbReference type="ARBA" id="ARBA00023046"/>
    </source>
</evidence>
<reference evidence="38" key="1">
    <citation type="journal article" date="2017" name="PLoS ONE">
        <title>Sieve analysis of breakthrough HIV-1 sequences in HVTN 505 identifies vaccine pressure targeting the CD4 binding site of Env-gp120.</title>
        <authorList>
            <person name="deCamp A.C."/>
            <person name="Rolland M."/>
            <person name="Edlefsen P.T."/>
            <person name="Sanders-Buell E."/>
            <person name="Hall B."/>
            <person name="Magaret C.A."/>
            <person name="Fiore-Gartland A.J."/>
            <person name="Juraska M."/>
            <person name="Carpp L.N."/>
            <person name="Karuna S.T."/>
            <person name="Bose M."/>
            <person name="LePore S."/>
            <person name="Miller S."/>
            <person name="O'Sullivan A."/>
            <person name="Poltavee K."/>
            <person name="Bai H."/>
            <person name="Dommaraju K."/>
            <person name="Zhao H."/>
            <person name="Wong K."/>
            <person name="Chen L."/>
            <person name="Ahmed H."/>
            <person name="Goodman D."/>
            <person name="Tay M.Z."/>
            <person name="Gottardo R."/>
            <person name="Koup R.A."/>
            <person name="Bailer R."/>
            <person name="Mascola J.R."/>
            <person name="Graham B.S."/>
            <person name="Roederer M."/>
            <person name="O'Connell R.J."/>
            <person name="Michael N.L."/>
            <person name="Robb M.L."/>
            <person name="Adams E."/>
            <person name="D'Souza P."/>
            <person name="Kublin J."/>
            <person name="Corey L."/>
            <person name="Geraghty D.E."/>
            <person name="Frahm N."/>
            <person name="Tomaras G.D."/>
            <person name="McElrath M.J."/>
            <person name="Frenkel L."/>
            <person name="Styrchak S."/>
            <person name="Tovanabutra S."/>
            <person name="Sobieszczyk M.E."/>
            <person name="Hammer S.M."/>
            <person name="Kim J.H."/>
            <person name="Mullins J.I."/>
            <person name="Gilbert P.B."/>
        </authorList>
    </citation>
    <scope>NUCLEOTIDE SEQUENCE</scope>
    <source>
        <strain evidence="38">505_1144a.RH01</strain>
    </source>
</reference>
<feature type="disulfide bond" evidence="33">
    <location>
        <begin position="54"/>
        <end position="74"/>
    </location>
</feature>
<dbReference type="FunFam" id="2.170.40.20:FF:000003">
    <property type="entry name" value="Envelope glycoprotein gp160"/>
    <property type="match status" value="1"/>
</dbReference>
<evidence type="ECO:0000256" key="4">
    <source>
        <dbReference type="ARBA" id="ARBA00004563"/>
    </source>
</evidence>
<keyword evidence="9 33" id="KW-1032">Host cell membrane</keyword>
<evidence type="ECO:0000313" key="38">
    <source>
        <dbReference type="EMBL" id="AUO70462.1"/>
    </source>
</evidence>
<comment type="function">
    <text evidence="33">Transmembrane protein gp41: Acts as a class I viral fusion protein. Under the current model, the protein has at least 3 conformational states: pre-fusion native state, pre-hairpin intermediate state, and post-fusion hairpin state. During fusion of viral and target intracellular membranes, the coiled coil regions (heptad repeats) assume a trimer-of-hairpins structure, positioning the fusion peptide in close proximity to the C-terminal region of the ectodomain. The formation of this structure appears to drive apposition and subsequent fusion of viral and target cell membranes. Complete fusion occurs in host cell endosomes and is dynamin-dependent, however some lipid transfer might occur at the plasma membrane. The virus undergoes clathrin-dependent internalization long before endosomal fusion, thus minimizing the surface exposure of conserved viral epitopes during fusion and reducing the efficacy of inhibitors targeting these epitopes. Membranes fusion leads to delivery of the nucleocapsid into the cytoplasm.</text>
</comment>
<dbReference type="GO" id="GO:0019031">
    <property type="term" value="C:viral envelope"/>
    <property type="evidence" value="ECO:0007669"/>
    <property type="project" value="UniProtKB-KW"/>
</dbReference>
<keyword evidence="19 33" id="KW-1043">Host membrane</keyword>
<evidence type="ECO:0000256" key="30">
    <source>
        <dbReference type="ARBA" id="ARBA00023288"/>
    </source>
</evidence>
<feature type="region of interest" description="CD4-binding loop" evidence="33">
    <location>
        <begin position="356"/>
        <end position="366"/>
    </location>
</feature>
<comment type="similarity">
    <text evidence="33">Belongs to the HIV-1 env protein family.</text>
</comment>
<dbReference type="GO" id="GO:1903908">
    <property type="term" value="P:positive regulation of plasma membrane raft polarization"/>
    <property type="evidence" value="ECO:0007669"/>
    <property type="project" value="UniProtKB-UniRule"/>
</dbReference>
<dbReference type="GO" id="GO:0016020">
    <property type="term" value="C:membrane"/>
    <property type="evidence" value="ECO:0007669"/>
    <property type="project" value="UniProtKB-UniRule"/>
</dbReference>
<keyword evidence="15 33" id="KW-0053">Apoptosis</keyword>
<feature type="region of interest" description="V2" evidence="33">
    <location>
        <begin position="152"/>
        <end position="191"/>
    </location>
</feature>
<dbReference type="GO" id="GO:0020002">
    <property type="term" value="C:host cell plasma membrane"/>
    <property type="evidence" value="ECO:0007669"/>
    <property type="project" value="UniProtKB-SubCell"/>
</dbReference>